<feature type="domain" description="Pre-mRNA-splicing helicase BRR2-like plug" evidence="8">
    <location>
        <begin position="130"/>
        <end position="195"/>
    </location>
</feature>
<evidence type="ECO:0000256" key="2">
    <source>
        <dbReference type="ARBA" id="ARBA00022801"/>
    </source>
</evidence>
<dbReference type="PANTHER" id="PTHR47961">
    <property type="entry name" value="DNA POLYMERASE THETA, PUTATIVE (AFU_ORTHOLOGUE AFUA_1G05260)-RELATED"/>
    <property type="match status" value="1"/>
</dbReference>
<dbReference type="InterPro" id="IPR048863">
    <property type="entry name" value="BRR2_plug"/>
</dbReference>
<dbReference type="InterPro" id="IPR011545">
    <property type="entry name" value="DEAD/DEAH_box_helicase_dom"/>
</dbReference>
<keyword evidence="3" id="KW-0347">Helicase</keyword>
<feature type="region of interest" description="Disordered" evidence="5">
    <location>
        <begin position="32"/>
        <end position="62"/>
    </location>
</feature>
<evidence type="ECO:0000259" key="7">
    <source>
        <dbReference type="Pfam" id="PF18149"/>
    </source>
</evidence>
<organism evidence="9 10">
    <name type="scientific">Cardiosporidium cionae</name>
    <dbReference type="NCBI Taxonomy" id="476202"/>
    <lineage>
        <taxon>Eukaryota</taxon>
        <taxon>Sar</taxon>
        <taxon>Alveolata</taxon>
        <taxon>Apicomplexa</taxon>
        <taxon>Aconoidasida</taxon>
        <taxon>Nephromycida</taxon>
        <taxon>Cardiosporidium</taxon>
    </lineage>
</organism>
<dbReference type="Pfam" id="PF21188">
    <property type="entry name" value="BRR2_plug"/>
    <property type="match status" value="1"/>
</dbReference>
<protein>
    <submittedName>
        <fullName evidence="9">Activating signal cointegrator 1 complex subunit 3</fullName>
    </submittedName>
</protein>
<feature type="domain" description="Brr2 N-terminal helicase PWI" evidence="7">
    <location>
        <begin position="285"/>
        <end position="390"/>
    </location>
</feature>
<keyword evidence="2" id="KW-0378">Hydrolase</keyword>
<dbReference type="SUPFAM" id="SSF52540">
    <property type="entry name" value="P-loop containing nucleoside triphosphate hydrolases"/>
    <property type="match status" value="1"/>
</dbReference>
<dbReference type="EMBL" id="JADAQX010000407">
    <property type="protein sequence ID" value="KAF8820355.1"/>
    <property type="molecule type" value="Genomic_DNA"/>
</dbReference>
<gene>
    <name evidence="9" type="ORF">IE077_000511</name>
</gene>
<feature type="domain" description="DEAD/DEAH-box helicase" evidence="6">
    <location>
        <begin position="526"/>
        <end position="585"/>
    </location>
</feature>
<evidence type="ECO:0000259" key="6">
    <source>
        <dbReference type="Pfam" id="PF00270"/>
    </source>
</evidence>
<dbReference type="InterPro" id="IPR050474">
    <property type="entry name" value="Hel308_SKI2-like"/>
</dbReference>
<keyword evidence="10" id="KW-1185">Reference proteome</keyword>
<evidence type="ECO:0000256" key="1">
    <source>
        <dbReference type="ARBA" id="ARBA00022741"/>
    </source>
</evidence>
<reference evidence="9 10" key="1">
    <citation type="journal article" date="2020" name="bioRxiv">
        <title>Metabolic contributions of an alphaproteobacterial endosymbiont in the apicomplexan Cardiosporidium cionae.</title>
        <authorList>
            <person name="Hunter E.S."/>
            <person name="Paight C.J."/>
            <person name="Lane C.E."/>
        </authorList>
    </citation>
    <scope>NUCLEOTIDE SEQUENCE [LARGE SCALE GENOMIC DNA]</scope>
    <source>
        <strain evidence="9">ESH_2018</strain>
    </source>
</reference>
<proteinExistence type="predicted"/>
<dbReference type="Proteomes" id="UP000823046">
    <property type="component" value="Unassembled WGS sequence"/>
</dbReference>
<evidence type="ECO:0000256" key="3">
    <source>
        <dbReference type="ARBA" id="ARBA00022806"/>
    </source>
</evidence>
<evidence type="ECO:0000256" key="5">
    <source>
        <dbReference type="SAM" id="MobiDB-lite"/>
    </source>
</evidence>
<evidence type="ECO:0000256" key="4">
    <source>
        <dbReference type="ARBA" id="ARBA00022840"/>
    </source>
</evidence>
<name>A0ABQ7J8N4_9APIC</name>
<dbReference type="PANTHER" id="PTHR47961:SF4">
    <property type="entry name" value="ACTIVATING SIGNAL COINTEGRATOR 1 COMPLEX SUBUNIT 3"/>
    <property type="match status" value="1"/>
</dbReference>
<dbReference type="InterPro" id="IPR027417">
    <property type="entry name" value="P-loop_NTPase"/>
</dbReference>
<evidence type="ECO:0000313" key="10">
    <source>
        <dbReference type="Proteomes" id="UP000823046"/>
    </source>
</evidence>
<accession>A0ABQ7J8N4</accession>
<evidence type="ECO:0000259" key="8">
    <source>
        <dbReference type="Pfam" id="PF21188"/>
    </source>
</evidence>
<sequence>MAEAYEKFTQYEYHKSSTLDLKQVRSLPFEEDDGVNSNLVIRPGGSGPTASEPTGEPESLSNRIKYKMGDKVIYEKPKELKELARPKREGPLEGESLKKRAKLDIAKGATVLDIDVTENFTYKPTTQVTSFVYEQLLNALQMHLGDQPEEVVKGAADEIMAALKADNIKDIERRRNCEEVLGKMDDILFTKLYQLSKQISDYNQGLKDQFDTDVRRGDLDDATGVGVVFDEDDQDLEDLEYAEMNEENEDEDDDELKDENKEHRHLAAKHFEEDEDLAEERDAYFLDIAKIDPHWLQRMLLNIRGDSTMAVATEKEILSILPTADIQECENKLVFILKYDNFDFAKLVLRNRWKIFYCTRLGQSQTAEEKKTIYDEMKNSEEGLVVLEQLETVKLRVNKEKELTRNVRKEAATLAAKAQQSERGIRDEDTDEYTIGMGGETAVIAEEVKKPSRFIDLENLQFTEGGHLMSNARVRLPEGSQRIEKKSYDEVIVQPYKKPKEILEERKPISELPQWAQAAFTEIKLNPIQTEVYPIAFEQYTENMLVCAPTGAGKTNVALLAILNTIHHYRSPTGSIDLNNFKIIYICKEKCL</sequence>
<dbReference type="Pfam" id="PF18149">
    <property type="entry name" value="Helicase_PWI"/>
    <property type="match status" value="1"/>
</dbReference>
<dbReference type="InterPro" id="IPR041094">
    <property type="entry name" value="Brr2_helicase_PWI"/>
</dbReference>
<keyword evidence="1" id="KW-0547">Nucleotide-binding</keyword>
<evidence type="ECO:0000313" key="9">
    <source>
        <dbReference type="EMBL" id="KAF8820355.1"/>
    </source>
</evidence>
<keyword evidence="4" id="KW-0067">ATP-binding</keyword>
<dbReference type="Pfam" id="PF00270">
    <property type="entry name" value="DEAD"/>
    <property type="match status" value="1"/>
</dbReference>
<comment type="caution">
    <text evidence="9">The sequence shown here is derived from an EMBL/GenBank/DDBJ whole genome shotgun (WGS) entry which is preliminary data.</text>
</comment>
<dbReference type="Gene3D" id="3.40.50.300">
    <property type="entry name" value="P-loop containing nucleotide triphosphate hydrolases"/>
    <property type="match status" value="1"/>
</dbReference>